<sequence>MQWFAGLLLCLALALLQTAYAKPEIVIDPGTVDPAALKSVNDAVEAIARLAADQDGGEADRLRRRARDAALAALATQGYFAASVTLKTGSDVDGGTWDIAIDAGVRAHIVAVELAFTGRISRAEYAQRVAALRKSWLLPVGRPFVNDDWNKAKSDLLDAVITRDFLLARIAASSADVQADQGQVRLKVVIDSGPAVRMGMLTIQGLERVPGSLIKRYVRYTPGDAYDQDKLNQWQQALQGTAFFRGAFVSMQQPGGGDAAALSPSRDPSVAAPAGDPRVAAGGQPAPPVDSNGVITLPVQVRVVEAPPKRFSASIGVDSDAGVGVEAVYRQQVVFGQPVTLESGVGVNRLRQRVYADFHLPPDTRGNKDSIGVLAEHSDIQGLDVTRFAVGATRLQERSGGPDGRVDYETRWGLLAAHDSVKIDGDDEYSLPTLTATADWLRRNVDSKYNPRDGNLIAVGGGVGIALNTGQPYTRARLRGQRWWPIGQRDVFTLRGEVGRVWASRDTQVPDDFGFRTGGARSIRGYRYLSIGADRGDAVVGAPALVVGSIEYDHYFDDRWGIGVFVDAGDAAQSFGDMDMAVGYGVGARVRTPAGPLFLDVAYGQRDHSVRLNFSLGIAF</sequence>
<dbReference type="Pfam" id="PF01103">
    <property type="entry name" value="Omp85"/>
    <property type="match status" value="1"/>
</dbReference>
<evidence type="ECO:0000313" key="7">
    <source>
        <dbReference type="Proteomes" id="UP000091926"/>
    </source>
</evidence>
<keyword evidence="7" id="KW-1185">Reference proteome</keyword>
<dbReference type="KEGG" id="bfz:BAU07_02605"/>
<feature type="region of interest" description="Disordered" evidence="3">
    <location>
        <begin position="255"/>
        <end position="292"/>
    </location>
</feature>
<evidence type="ECO:0000256" key="3">
    <source>
        <dbReference type="SAM" id="MobiDB-lite"/>
    </source>
</evidence>
<feature type="signal peptide" evidence="4">
    <location>
        <begin position="1"/>
        <end position="21"/>
    </location>
</feature>
<dbReference type="Gene3D" id="2.40.160.50">
    <property type="entry name" value="membrane protein fhac: a member of the omp85/tpsb transporter family"/>
    <property type="match status" value="1"/>
</dbReference>
<dbReference type="OrthoDB" id="9769707at2"/>
<dbReference type="Proteomes" id="UP000091926">
    <property type="component" value="Chromosome"/>
</dbReference>
<accession>A0A193G8J9</accession>
<dbReference type="AlphaFoldDB" id="A0A193G8J9"/>
<evidence type="ECO:0000256" key="1">
    <source>
        <dbReference type="ARBA" id="ARBA00004370"/>
    </source>
</evidence>
<name>A0A193G8J9_9BORD</name>
<gene>
    <name evidence="6" type="ORF">BAU07_02605</name>
</gene>
<evidence type="ECO:0000256" key="4">
    <source>
        <dbReference type="SAM" id="SignalP"/>
    </source>
</evidence>
<feature type="domain" description="Bacterial surface antigen (D15)" evidence="5">
    <location>
        <begin position="433"/>
        <end position="620"/>
    </location>
</feature>
<evidence type="ECO:0000313" key="6">
    <source>
        <dbReference type="EMBL" id="ANN76155.1"/>
    </source>
</evidence>
<dbReference type="Gene3D" id="3.10.20.310">
    <property type="entry name" value="membrane protein fhac"/>
    <property type="match status" value="1"/>
</dbReference>
<evidence type="ECO:0000256" key="2">
    <source>
        <dbReference type="ARBA" id="ARBA00023136"/>
    </source>
</evidence>
<dbReference type="GO" id="GO:0019867">
    <property type="term" value="C:outer membrane"/>
    <property type="evidence" value="ECO:0007669"/>
    <property type="project" value="InterPro"/>
</dbReference>
<dbReference type="STRING" id="463014.BAU07_02605"/>
<organism evidence="6 7">
    <name type="scientific">Bordetella flabilis</name>
    <dbReference type="NCBI Taxonomy" id="463014"/>
    <lineage>
        <taxon>Bacteria</taxon>
        <taxon>Pseudomonadati</taxon>
        <taxon>Pseudomonadota</taxon>
        <taxon>Betaproteobacteria</taxon>
        <taxon>Burkholderiales</taxon>
        <taxon>Alcaligenaceae</taxon>
        <taxon>Bordetella</taxon>
    </lineage>
</organism>
<proteinExistence type="predicted"/>
<evidence type="ECO:0000259" key="5">
    <source>
        <dbReference type="Pfam" id="PF01103"/>
    </source>
</evidence>
<protein>
    <recommendedName>
        <fullName evidence="5">Bacterial surface antigen (D15) domain-containing protein</fullName>
    </recommendedName>
</protein>
<feature type="chain" id="PRO_5008258714" description="Bacterial surface antigen (D15) domain-containing protein" evidence="4">
    <location>
        <begin position="22"/>
        <end position="620"/>
    </location>
</feature>
<dbReference type="RefSeq" id="WP_066653768.1">
    <property type="nucleotide sequence ID" value="NZ_CBCSCL010000026.1"/>
</dbReference>
<keyword evidence="4" id="KW-0732">Signal</keyword>
<reference evidence="6 7" key="1">
    <citation type="submission" date="2016-06" db="EMBL/GenBank/DDBJ databases">
        <title>Complete genome sequences of Bordetella bronchialis and Bordetella flabilis.</title>
        <authorList>
            <person name="LiPuma J.J."/>
            <person name="Spilker T."/>
        </authorList>
    </citation>
    <scope>NUCLEOTIDE SEQUENCE [LARGE SCALE GENOMIC DNA]</scope>
    <source>
        <strain evidence="6 7">AU10664</strain>
    </source>
</reference>
<dbReference type="InterPro" id="IPR000184">
    <property type="entry name" value="Bac_surfAg_D15"/>
</dbReference>
<dbReference type="EMBL" id="CP016172">
    <property type="protein sequence ID" value="ANN76155.1"/>
    <property type="molecule type" value="Genomic_DNA"/>
</dbReference>
<keyword evidence="2" id="KW-0472">Membrane</keyword>
<comment type="subcellular location">
    <subcellularLocation>
        <location evidence="1">Membrane</location>
    </subcellularLocation>
</comment>